<evidence type="ECO:0008006" key="3">
    <source>
        <dbReference type="Google" id="ProtNLM"/>
    </source>
</evidence>
<dbReference type="AlphaFoldDB" id="A0AA47NB80"/>
<dbReference type="PANTHER" id="PTHR47331">
    <property type="entry name" value="PHD-TYPE DOMAIN-CONTAINING PROTEIN"/>
    <property type="match status" value="1"/>
</dbReference>
<dbReference type="EMBL" id="JAOPHQ010000290">
    <property type="protein sequence ID" value="KAK0155320.1"/>
    <property type="molecule type" value="Genomic_DNA"/>
</dbReference>
<dbReference type="SUPFAM" id="SSF56672">
    <property type="entry name" value="DNA/RNA polymerases"/>
    <property type="match status" value="1"/>
</dbReference>
<protein>
    <recommendedName>
        <fullName evidence="3">Reverse transcriptase domain-containing protein</fullName>
    </recommendedName>
</protein>
<sequence length="259" mass="29394">MTEGLHSVLPRRATIDMSGLCGPDMLNNLIGVLIRFRQHPISLMCDIEKMFHQIHVAEADRNYLHFLWWKQGDLKSRPSKFRMKVHLFGVASSPGCTNFGLKHLAKVNADVYPQGSRYIMRDFYVDDGLTSVESTEDAIQLARKACELCATGGLRLHKFVLNNRDVLESVPSSERATNVKDMDLAFGDLPLERALGIQWDVESDHFRLNFSLKEPPVTRRSILSTVASFLFCFFWPATTTPIFGGQLYCYLQSEKSQTT</sequence>
<reference evidence="1" key="1">
    <citation type="journal article" date="2023" name="Front. Mar. Sci.">
        <title>A new Merluccius polli reference genome to investigate the effects of global change in West African waters.</title>
        <authorList>
            <person name="Mateo J.L."/>
            <person name="Blanco-Fernandez C."/>
            <person name="Garcia-Vazquez E."/>
            <person name="Machado-Schiaffino G."/>
        </authorList>
    </citation>
    <scope>NUCLEOTIDE SEQUENCE</scope>
    <source>
        <strain evidence="1">C29</strain>
        <tissue evidence="1">Fin</tissue>
    </source>
</reference>
<organism evidence="1 2">
    <name type="scientific">Merluccius polli</name>
    <name type="common">Benguela hake</name>
    <name type="synonym">Merluccius cadenati</name>
    <dbReference type="NCBI Taxonomy" id="89951"/>
    <lineage>
        <taxon>Eukaryota</taxon>
        <taxon>Metazoa</taxon>
        <taxon>Chordata</taxon>
        <taxon>Craniata</taxon>
        <taxon>Vertebrata</taxon>
        <taxon>Euteleostomi</taxon>
        <taxon>Actinopterygii</taxon>
        <taxon>Neopterygii</taxon>
        <taxon>Teleostei</taxon>
        <taxon>Neoteleostei</taxon>
        <taxon>Acanthomorphata</taxon>
        <taxon>Zeiogadaria</taxon>
        <taxon>Gadariae</taxon>
        <taxon>Gadiformes</taxon>
        <taxon>Gadoidei</taxon>
        <taxon>Merlucciidae</taxon>
        <taxon>Merluccius</taxon>
    </lineage>
</organism>
<gene>
    <name evidence="1" type="ORF">N1851_002329</name>
</gene>
<evidence type="ECO:0000313" key="1">
    <source>
        <dbReference type="EMBL" id="KAK0155320.1"/>
    </source>
</evidence>
<accession>A0AA47NB80</accession>
<proteinExistence type="predicted"/>
<dbReference type="InterPro" id="IPR043502">
    <property type="entry name" value="DNA/RNA_pol_sf"/>
</dbReference>
<dbReference type="Proteomes" id="UP001174136">
    <property type="component" value="Unassembled WGS sequence"/>
</dbReference>
<evidence type="ECO:0000313" key="2">
    <source>
        <dbReference type="Proteomes" id="UP001174136"/>
    </source>
</evidence>
<name>A0AA47NB80_MERPO</name>
<keyword evidence="2" id="KW-1185">Reference proteome</keyword>
<dbReference type="PANTHER" id="PTHR47331:SF5">
    <property type="entry name" value="RIBONUCLEASE H"/>
    <property type="match status" value="1"/>
</dbReference>
<comment type="caution">
    <text evidence="1">The sequence shown here is derived from an EMBL/GenBank/DDBJ whole genome shotgun (WGS) entry which is preliminary data.</text>
</comment>